<dbReference type="InterPro" id="IPR036388">
    <property type="entry name" value="WH-like_DNA-bd_sf"/>
</dbReference>
<keyword evidence="6" id="KW-1185">Reference proteome</keyword>
<dbReference type="PROSITE" id="PS50949">
    <property type="entry name" value="HTH_GNTR"/>
    <property type="match status" value="1"/>
</dbReference>
<dbReference type="PRINTS" id="PR00035">
    <property type="entry name" value="HTHGNTR"/>
</dbReference>
<dbReference type="SUPFAM" id="SSF64288">
    <property type="entry name" value="Chorismate lyase-like"/>
    <property type="match status" value="1"/>
</dbReference>
<keyword evidence="2" id="KW-0238">DNA-binding</keyword>
<evidence type="ECO:0000256" key="1">
    <source>
        <dbReference type="ARBA" id="ARBA00023015"/>
    </source>
</evidence>
<dbReference type="RefSeq" id="WP_075022370.1">
    <property type="nucleotide sequence ID" value="NZ_FOVH01000009.1"/>
</dbReference>
<evidence type="ECO:0000256" key="3">
    <source>
        <dbReference type="ARBA" id="ARBA00023163"/>
    </source>
</evidence>
<dbReference type="InterPro" id="IPR050679">
    <property type="entry name" value="Bact_HTH_transcr_reg"/>
</dbReference>
<dbReference type="InParanoid" id="A0A1I5JSJ5"/>
<gene>
    <name evidence="5" type="ORF">SAMN04489713_109159</name>
</gene>
<proteinExistence type="predicted"/>
<dbReference type="InterPro" id="IPR000524">
    <property type="entry name" value="Tscrpt_reg_HTH_GntR"/>
</dbReference>
<evidence type="ECO:0000313" key="6">
    <source>
        <dbReference type="Proteomes" id="UP000183413"/>
    </source>
</evidence>
<sequence length="257" mass="26828">MNDARAGWVSSSPRAERARRAAEVLRRDIAGGTFADGPLPDERVLGARLGVSRNAVRDALALLRDEGLITRRRGVGTMVVAPRYGHGLDRLEGLAETLAGHGAVTNEVRAAGRVADPPAGVAARLGLAPGEGAVRIERLRRLEGEPLSLDVSYLPADVGAAVLGLDLAGRDLFALIEEVAGQPLGRAEVTLDAVGAGPGPAALLGVAEGAAVFAVGRLTRLADGRPVDCEDIRIRADRLTFHATLYRGAAARREPEP</sequence>
<accession>A0A1I5JSJ5</accession>
<dbReference type="GO" id="GO:0003677">
    <property type="term" value="F:DNA binding"/>
    <property type="evidence" value="ECO:0007669"/>
    <property type="project" value="UniProtKB-KW"/>
</dbReference>
<keyword evidence="3" id="KW-0804">Transcription</keyword>
<dbReference type="Proteomes" id="UP000183413">
    <property type="component" value="Unassembled WGS sequence"/>
</dbReference>
<dbReference type="PANTHER" id="PTHR44846">
    <property type="entry name" value="MANNOSYL-D-GLYCERATE TRANSPORT/METABOLISM SYSTEM REPRESSOR MNGR-RELATED"/>
    <property type="match status" value="1"/>
</dbReference>
<keyword evidence="1" id="KW-0805">Transcription regulation</keyword>
<dbReference type="Pfam" id="PF00392">
    <property type="entry name" value="GntR"/>
    <property type="match status" value="1"/>
</dbReference>
<dbReference type="EMBL" id="FOVH01000009">
    <property type="protein sequence ID" value="SFO75725.1"/>
    <property type="molecule type" value="Genomic_DNA"/>
</dbReference>
<dbReference type="GO" id="GO:0003700">
    <property type="term" value="F:DNA-binding transcription factor activity"/>
    <property type="evidence" value="ECO:0007669"/>
    <property type="project" value="InterPro"/>
</dbReference>
<dbReference type="Gene3D" id="3.40.1410.10">
    <property type="entry name" value="Chorismate lyase-like"/>
    <property type="match status" value="1"/>
</dbReference>
<feature type="domain" description="HTH gntR-type" evidence="4">
    <location>
        <begin position="15"/>
        <end position="82"/>
    </location>
</feature>
<dbReference type="GO" id="GO:0045892">
    <property type="term" value="P:negative regulation of DNA-templated transcription"/>
    <property type="evidence" value="ECO:0007669"/>
    <property type="project" value="TreeGrafter"/>
</dbReference>
<evidence type="ECO:0000259" key="4">
    <source>
        <dbReference type="PROSITE" id="PS50949"/>
    </source>
</evidence>
<reference evidence="5 6" key="1">
    <citation type="submission" date="2016-10" db="EMBL/GenBank/DDBJ databases">
        <authorList>
            <person name="de Groot N.N."/>
        </authorList>
    </citation>
    <scope>NUCLEOTIDE SEQUENCE [LARGE SCALE GENOMIC DNA]</scope>
    <source>
        <strain evidence="5 6">DSM 43067</strain>
    </source>
</reference>
<dbReference type="Gene3D" id="1.10.10.10">
    <property type="entry name" value="Winged helix-like DNA-binding domain superfamily/Winged helix DNA-binding domain"/>
    <property type="match status" value="1"/>
</dbReference>
<evidence type="ECO:0000313" key="5">
    <source>
        <dbReference type="EMBL" id="SFO75725.1"/>
    </source>
</evidence>
<dbReference type="InterPro" id="IPR028978">
    <property type="entry name" value="Chorismate_lyase_/UTRA_dom_sf"/>
</dbReference>
<dbReference type="AlphaFoldDB" id="A0A1I5JSJ5"/>
<dbReference type="InterPro" id="IPR036390">
    <property type="entry name" value="WH_DNA-bd_sf"/>
</dbReference>
<dbReference type="SMART" id="SM00866">
    <property type="entry name" value="UTRA"/>
    <property type="match status" value="1"/>
</dbReference>
<dbReference type="eggNOG" id="COG2188">
    <property type="taxonomic scope" value="Bacteria"/>
</dbReference>
<evidence type="ECO:0000256" key="2">
    <source>
        <dbReference type="ARBA" id="ARBA00023125"/>
    </source>
</evidence>
<dbReference type="STRING" id="1993.SAMN04489713_109159"/>
<name>A0A1I5JSJ5_9ACTN</name>
<dbReference type="PANTHER" id="PTHR44846:SF17">
    <property type="entry name" value="GNTR-FAMILY TRANSCRIPTIONAL REGULATOR"/>
    <property type="match status" value="1"/>
</dbReference>
<dbReference type="CDD" id="cd07377">
    <property type="entry name" value="WHTH_GntR"/>
    <property type="match status" value="1"/>
</dbReference>
<dbReference type="Pfam" id="PF07702">
    <property type="entry name" value="UTRA"/>
    <property type="match status" value="1"/>
</dbReference>
<organism evidence="5 6">
    <name type="scientific">Actinomadura madurae</name>
    <dbReference type="NCBI Taxonomy" id="1993"/>
    <lineage>
        <taxon>Bacteria</taxon>
        <taxon>Bacillati</taxon>
        <taxon>Actinomycetota</taxon>
        <taxon>Actinomycetes</taxon>
        <taxon>Streptosporangiales</taxon>
        <taxon>Thermomonosporaceae</taxon>
        <taxon>Actinomadura</taxon>
    </lineage>
</organism>
<protein>
    <submittedName>
        <fullName evidence="5">Transcriptional regulator, GntR family</fullName>
    </submittedName>
</protein>
<dbReference type="SMART" id="SM00345">
    <property type="entry name" value="HTH_GNTR"/>
    <property type="match status" value="1"/>
</dbReference>
<dbReference type="SUPFAM" id="SSF46785">
    <property type="entry name" value="Winged helix' DNA-binding domain"/>
    <property type="match status" value="1"/>
</dbReference>
<dbReference type="InterPro" id="IPR011663">
    <property type="entry name" value="UTRA"/>
</dbReference>